<evidence type="ECO:0000313" key="3">
    <source>
        <dbReference type="Proteomes" id="UP000515908"/>
    </source>
</evidence>
<dbReference type="EMBL" id="LR877159">
    <property type="protein sequence ID" value="CAD2219729.1"/>
    <property type="molecule type" value="Genomic_DNA"/>
</dbReference>
<gene>
    <name evidence="2" type="ORF">ADEAN_000723800</name>
</gene>
<feature type="compositionally biased region" description="Polar residues" evidence="1">
    <location>
        <begin position="1"/>
        <end position="16"/>
    </location>
</feature>
<dbReference type="VEuPathDB" id="TriTrypDB:ADEAN_000723800"/>
<organism evidence="2 3">
    <name type="scientific">Angomonas deanei</name>
    <dbReference type="NCBI Taxonomy" id="59799"/>
    <lineage>
        <taxon>Eukaryota</taxon>
        <taxon>Discoba</taxon>
        <taxon>Euglenozoa</taxon>
        <taxon>Kinetoplastea</taxon>
        <taxon>Metakinetoplastina</taxon>
        <taxon>Trypanosomatida</taxon>
        <taxon>Trypanosomatidae</taxon>
        <taxon>Strigomonadinae</taxon>
        <taxon>Angomonas</taxon>
    </lineage>
</organism>
<sequence>MGGGASTPTSRQSKSRSGLYPGGDGGDARRTSKTSIGSREVPSVPAAKNFYGSALPAANGVRDIRSTIPNISADTPSVPPAITKEMLHERFKPKIDNKGKEAIVIQWVAHSPESPQKYCDPLEVHEESVSKVIEIQNEKFRRRLQRKRDAKNYR</sequence>
<accession>A0A7G2CK04</accession>
<dbReference type="Proteomes" id="UP000515908">
    <property type="component" value="Chromosome 15"/>
</dbReference>
<reference evidence="2 3" key="1">
    <citation type="submission" date="2020-08" db="EMBL/GenBank/DDBJ databases">
        <authorList>
            <person name="Newling K."/>
            <person name="Davey J."/>
            <person name="Forrester S."/>
        </authorList>
    </citation>
    <scope>NUCLEOTIDE SEQUENCE [LARGE SCALE GENOMIC DNA]</scope>
    <source>
        <strain evidence="3">Crithidia deanei Carvalho (ATCC PRA-265)</strain>
    </source>
</reference>
<name>A0A7G2CK04_9TRYP</name>
<protein>
    <submittedName>
        <fullName evidence="2">Uncharacterized protein</fullName>
    </submittedName>
</protein>
<keyword evidence="3" id="KW-1185">Reference proteome</keyword>
<evidence type="ECO:0000313" key="2">
    <source>
        <dbReference type="EMBL" id="CAD2219729.1"/>
    </source>
</evidence>
<dbReference type="AlphaFoldDB" id="A0A7G2CK04"/>
<evidence type="ECO:0000256" key="1">
    <source>
        <dbReference type="SAM" id="MobiDB-lite"/>
    </source>
</evidence>
<proteinExistence type="predicted"/>
<feature type="region of interest" description="Disordered" evidence="1">
    <location>
        <begin position="1"/>
        <end position="42"/>
    </location>
</feature>